<dbReference type="Proteomes" id="UP000783213">
    <property type="component" value="Unassembled WGS sequence"/>
</dbReference>
<sequence>MPSGIFVVCSLLIEASGGESLDEIDEDGIAHFRLEFANLITRSAHAIVLAGKVQAKASNPKPKETLHTSTRTIRQEEVEKAMPKPSP</sequence>
<feature type="region of interest" description="Disordered" evidence="1">
    <location>
        <begin position="57"/>
        <end position="87"/>
    </location>
</feature>
<name>A0ABQ7ID48_9HELO</name>
<dbReference type="RefSeq" id="XP_038807151.1">
    <property type="nucleotide sequence ID" value="XM_038956439.1"/>
</dbReference>
<feature type="compositionally biased region" description="Basic and acidic residues" evidence="1">
    <location>
        <begin position="73"/>
        <end position="87"/>
    </location>
</feature>
<evidence type="ECO:0000256" key="2">
    <source>
        <dbReference type="SAM" id="SignalP"/>
    </source>
</evidence>
<reference evidence="3 4" key="1">
    <citation type="journal article" date="2020" name="Genome Biol. Evol.">
        <title>Comparative genomics of Sclerotiniaceae.</title>
        <authorList>
            <person name="Valero Jimenez C.A."/>
            <person name="Steentjes M."/>
            <person name="Scholten O.E."/>
            <person name="Van Kan J.A.L."/>
        </authorList>
    </citation>
    <scope>NUCLEOTIDE SEQUENCE [LARGE SCALE GENOMIC DNA]</scope>
    <source>
        <strain evidence="3 4">B1</strain>
    </source>
</reference>
<keyword evidence="4" id="KW-1185">Reference proteome</keyword>
<evidence type="ECO:0000313" key="3">
    <source>
        <dbReference type="EMBL" id="KAF7920787.1"/>
    </source>
</evidence>
<feature type="signal peptide" evidence="2">
    <location>
        <begin position="1"/>
        <end position="20"/>
    </location>
</feature>
<protein>
    <submittedName>
        <fullName evidence="3">Uncharacterized protein</fullName>
    </submittedName>
</protein>
<evidence type="ECO:0000256" key="1">
    <source>
        <dbReference type="SAM" id="MobiDB-lite"/>
    </source>
</evidence>
<keyword evidence="2" id="KW-0732">Signal</keyword>
<gene>
    <name evidence="3" type="ORF">EAE98_008816</name>
</gene>
<accession>A0ABQ7ID48</accession>
<feature type="chain" id="PRO_5045788506" evidence="2">
    <location>
        <begin position="21"/>
        <end position="87"/>
    </location>
</feature>
<dbReference type="EMBL" id="RCSX01000024">
    <property type="protein sequence ID" value="KAF7920787.1"/>
    <property type="molecule type" value="Genomic_DNA"/>
</dbReference>
<dbReference type="GeneID" id="62235589"/>
<comment type="caution">
    <text evidence="3">The sequence shown here is derived from an EMBL/GenBank/DDBJ whole genome shotgun (WGS) entry which is preliminary data.</text>
</comment>
<organism evidence="3 4">
    <name type="scientific">Botrytis deweyae</name>
    <dbReference type="NCBI Taxonomy" id="2478750"/>
    <lineage>
        <taxon>Eukaryota</taxon>
        <taxon>Fungi</taxon>
        <taxon>Dikarya</taxon>
        <taxon>Ascomycota</taxon>
        <taxon>Pezizomycotina</taxon>
        <taxon>Leotiomycetes</taxon>
        <taxon>Helotiales</taxon>
        <taxon>Sclerotiniaceae</taxon>
        <taxon>Botrytis</taxon>
    </lineage>
</organism>
<proteinExistence type="predicted"/>
<evidence type="ECO:0000313" key="4">
    <source>
        <dbReference type="Proteomes" id="UP000783213"/>
    </source>
</evidence>